<evidence type="ECO:0000313" key="19">
    <source>
        <dbReference type="WBParaSite" id="TASK_0000499401-mRNA-1"/>
    </source>
</evidence>
<keyword evidence="5" id="KW-0808">Transferase</keyword>
<protein>
    <recommendedName>
        <fullName evidence="3">DNA-directed RNA polymerase</fullName>
        <ecNumber evidence="3">2.7.7.6</ecNumber>
    </recommendedName>
</protein>
<gene>
    <name evidence="17" type="ORF">TASK_LOCUS4995</name>
</gene>
<evidence type="ECO:0000256" key="7">
    <source>
        <dbReference type="ARBA" id="ARBA00023163"/>
    </source>
</evidence>
<evidence type="ECO:0000313" key="17">
    <source>
        <dbReference type="EMBL" id="VDK34328.1"/>
    </source>
</evidence>
<dbReference type="PANTHER" id="PTHR20856">
    <property type="entry name" value="DNA-DIRECTED RNA POLYMERASE I SUBUNIT 2"/>
    <property type="match status" value="1"/>
</dbReference>
<evidence type="ECO:0000313" key="18">
    <source>
        <dbReference type="Proteomes" id="UP000282613"/>
    </source>
</evidence>
<keyword evidence="8" id="KW-0539">Nucleus</keyword>
<dbReference type="GO" id="GO:0032549">
    <property type="term" value="F:ribonucleoside binding"/>
    <property type="evidence" value="ECO:0007669"/>
    <property type="project" value="InterPro"/>
</dbReference>
<dbReference type="InterPro" id="IPR007645">
    <property type="entry name" value="RNA_pol_Rpb2_3"/>
</dbReference>
<proteinExistence type="inferred from homology"/>
<comment type="subcellular location">
    <subcellularLocation>
        <location evidence="1">Nucleus</location>
    </subcellularLocation>
</comment>
<dbReference type="OrthoDB" id="10248617at2759"/>
<dbReference type="WBParaSite" id="TASK_0000499401-mRNA-1">
    <property type="protein sequence ID" value="TASK_0000499401-mRNA-1"/>
    <property type="gene ID" value="TASK_0000499401"/>
</dbReference>
<keyword evidence="6" id="KW-0548">Nucleotidyltransferase</keyword>
<dbReference type="FunFam" id="2.40.270.10:FF:000011">
    <property type="entry name" value="DNA-directed RNA polymerase subunit beta"/>
    <property type="match status" value="1"/>
</dbReference>
<dbReference type="FunFam" id="2.40.270.10:FF:000006">
    <property type="entry name" value="DNA-directed RNA polymerase subunit beta"/>
    <property type="match status" value="1"/>
</dbReference>
<comment type="similarity">
    <text evidence="2 10">Belongs to the RNA polymerase beta chain family.</text>
</comment>
<evidence type="ECO:0000256" key="8">
    <source>
        <dbReference type="ARBA" id="ARBA00023242"/>
    </source>
</evidence>
<dbReference type="InterPro" id="IPR014724">
    <property type="entry name" value="RNA_pol_RPB2_OB-fold"/>
</dbReference>
<feature type="domain" description="DNA-directed RNA polymerase subunit 2 hybrid-binding" evidence="11">
    <location>
        <begin position="634"/>
        <end position="795"/>
    </location>
</feature>
<evidence type="ECO:0000256" key="5">
    <source>
        <dbReference type="ARBA" id="ARBA00022679"/>
    </source>
</evidence>
<reference evidence="17 18" key="2">
    <citation type="submission" date="2018-11" db="EMBL/GenBank/DDBJ databases">
        <authorList>
            <consortium name="Pathogen Informatics"/>
        </authorList>
    </citation>
    <scope>NUCLEOTIDE SEQUENCE [LARGE SCALE GENOMIC DNA]</scope>
</reference>
<evidence type="ECO:0000256" key="1">
    <source>
        <dbReference type="ARBA" id="ARBA00004123"/>
    </source>
</evidence>
<feature type="domain" description="DNA-directed RNA polymerase I subunit RPA2" evidence="16">
    <location>
        <begin position="514"/>
        <end position="574"/>
    </location>
</feature>
<dbReference type="GO" id="GO:0003899">
    <property type="term" value="F:DNA-directed RNA polymerase activity"/>
    <property type="evidence" value="ECO:0007669"/>
    <property type="project" value="UniProtKB-EC"/>
</dbReference>
<dbReference type="InterPro" id="IPR037034">
    <property type="entry name" value="RNA_pol_Rpb2_2_sf"/>
</dbReference>
<dbReference type="InterPro" id="IPR015712">
    <property type="entry name" value="DNA-dir_RNA_pol_su2"/>
</dbReference>
<dbReference type="Pfam" id="PF06883">
    <property type="entry name" value="RNA_pol_Rpa2_4"/>
    <property type="match status" value="1"/>
</dbReference>
<organism evidence="19">
    <name type="scientific">Taenia asiatica</name>
    <name type="common">Asian tapeworm</name>
    <dbReference type="NCBI Taxonomy" id="60517"/>
    <lineage>
        <taxon>Eukaryota</taxon>
        <taxon>Metazoa</taxon>
        <taxon>Spiralia</taxon>
        <taxon>Lophotrochozoa</taxon>
        <taxon>Platyhelminthes</taxon>
        <taxon>Cestoda</taxon>
        <taxon>Eucestoda</taxon>
        <taxon>Cyclophyllidea</taxon>
        <taxon>Taeniidae</taxon>
        <taxon>Taenia</taxon>
    </lineage>
</organism>
<evidence type="ECO:0000256" key="6">
    <source>
        <dbReference type="ARBA" id="ARBA00022695"/>
    </source>
</evidence>
<evidence type="ECO:0000259" key="11">
    <source>
        <dbReference type="Pfam" id="PF00562"/>
    </source>
</evidence>
<dbReference type="CDD" id="cd00653">
    <property type="entry name" value="RNA_pol_B_RPB2"/>
    <property type="match status" value="1"/>
</dbReference>
<feature type="domain" description="RNA polymerase Rpb2" evidence="12">
    <location>
        <begin position="972"/>
        <end position="1089"/>
    </location>
</feature>
<sequence length="1094" mass="123287">MQPVYVTTPNGDEYFMKIELVEVGSPRGSEGGSRTIFPHECRRTCQTYGGNLSLAIRIHGNGCDMGIVEVNGGQIPIMVLSSACNLSEMSRCDFPMHNEEERELGGYFIVNGNERLLRLLIMARRNYPLAIARSSFKKRGSGYTEYAILMRCVRDDEHAAPVILHWVMNGEPTLAFTVENEQLFVPISIFLRALMDKTELEIYEDIRRGGGDSLSLEEHAMRILMRLSEDDYSCQFRALCYLGRLFRLKMHLPGSYTDYAAGEYLMKEYVAIHVDSFADKYHILCYMIRKLHAFVSGACCAESNDNLMFQEVLLPGTTYVQVLRNRLITYLHTVREQLNLHLRKTSKLLEIATFRNALKRNIVEVSGGLRYFISTGNLPGSARTVLGRLLNGQTSGFSVPVDTVNFLRLAAQFRSVHRGAMFNEMRTTSVRRLLPEAWGFICPVHTPDGAPCGLLNHLAESTEAVCMTPSQALVNKFAAWLLEHNLRPVELSRQMTGVSEHRGVFPVLLDGRLVGWSPSSLAAQRLARELRCAKLDPNCPHVPSTLEICLVAPTDTGSQYPGLFLFVGGSRLLRPVKSLVRVGPENIDKAEIELVGTFEQPYMDIAVTVEELMERPVNERIHFEVSPESIFSFVASLTPYPDFNQSPRNMYQCQMAKQTMGHSSYTWRYRSDPKAYRLLNPQSPLVRTKTYAKYDVDHYPLGFNAIVAVMSYTGYDMEDAMVINKSSYERGFADACIYKSENIDLEKLSTKRRGNKQIEHYFGGLGDLPPNIDIDGFPPIGTRLIPGKSVLYVYTHYETMEMTAACITLRLPRRPDIGDKYSSRHGQKGINSILLPADDMPWTVESGIVPDLIFNPHGFPTRMTMGMMIEFLAGKSAALSGKRADATPFQWTEENPPFEMYADQLKNAGFNYWGTEAMMSGVTGRLLEAHIFIGVVYYQRLRHMVADKYQVRAEGRFDAVLRQPMKGRKIGGGVRLGEMERDCVLSHGLSFTLQDRLLGSNCDKVKMLACSNCGGLIHEDLIADEATSVQQRGNRLTNRLRWRCRLCNPTSSSGTANALRNKMLLVDVSAAFRYLTYELACLNVNTRIEVKQFT</sequence>
<dbReference type="Pfam" id="PF04565">
    <property type="entry name" value="RNA_pol_Rpb2_3"/>
    <property type="match status" value="1"/>
</dbReference>
<evidence type="ECO:0000259" key="15">
    <source>
        <dbReference type="Pfam" id="PF04565"/>
    </source>
</evidence>
<comment type="catalytic activity">
    <reaction evidence="9">
        <text>RNA(n) + a ribonucleoside 5'-triphosphate = RNA(n+1) + diphosphate</text>
        <dbReference type="Rhea" id="RHEA:21248"/>
        <dbReference type="Rhea" id="RHEA-COMP:14527"/>
        <dbReference type="Rhea" id="RHEA-COMP:17342"/>
        <dbReference type="ChEBI" id="CHEBI:33019"/>
        <dbReference type="ChEBI" id="CHEBI:61557"/>
        <dbReference type="ChEBI" id="CHEBI:140395"/>
        <dbReference type="EC" id="2.7.7.6"/>
    </reaction>
    <physiologicalReaction direction="left-to-right" evidence="9">
        <dbReference type="Rhea" id="RHEA:21249"/>
    </physiologicalReaction>
</comment>
<evidence type="ECO:0000256" key="10">
    <source>
        <dbReference type="RuleBase" id="RU000434"/>
    </source>
</evidence>
<reference evidence="19" key="1">
    <citation type="submission" date="2016-04" db="UniProtKB">
        <authorList>
            <consortium name="WormBaseParasite"/>
        </authorList>
    </citation>
    <scope>IDENTIFICATION</scope>
</reference>
<dbReference type="InterPro" id="IPR007642">
    <property type="entry name" value="RNA_pol_Rpb2_2"/>
</dbReference>
<evidence type="ECO:0000259" key="16">
    <source>
        <dbReference type="Pfam" id="PF06883"/>
    </source>
</evidence>
<dbReference type="Gene3D" id="3.90.1110.10">
    <property type="entry name" value="RNA polymerase Rpb2, domain 2"/>
    <property type="match status" value="1"/>
</dbReference>
<evidence type="ECO:0000256" key="2">
    <source>
        <dbReference type="ARBA" id="ARBA00006835"/>
    </source>
</evidence>
<feature type="domain" description="DNA-directed RNA polymerase subunit 2 hybrid-binding" evidence="11">
    <location>
        <begin position="799"/>
        <end position="969"/>
    </location>
</feature>
<dbReference type="GO" id="GO:0003677">
    <property type="term" value="F:DNA binding"/>
    <property type="evidence" value="ECO:0007669"/>
    <property type="project" value="InterPro"/>
</dbReference>
<dbReference type="Gene3D" id="2.40.50.150">
    <property type="match status" value="1"/>
</dbReference>
<dbReference type="SUPFAM" id="SSF64484">
    <property type="entry name" value="beta and beta-prime subunits of DNA dependent RNA-polymerase"/>
    <property type="match status" value="1"/>
</dbReference>
<evidence type="ECO:0000259" key="14">
    <source>
        <dbReference type="Pfam" id="PF04563"/>
    </source>
</evidence>
<dbReference type="GO" id="GO:0005634">
    <property type="term" value="C:nucleus"/>
    <property type="evidence" value="ECO:0007669"/>
    <property type="project" value="UniProtKB-SubCell"/>
</dbReference>
<evidence type="ECO:0000259" key="13">
    <source>
        <dbReference type="Pfam" id="PF04561"/>
    </source>
</evidence>
<dbReference type="InterPro" id="IPR007120">
    <property type="entry name" value="DNA-dir_RNAP_su2_dom"/>
</dbReference>
<dbReference type="STRING" id="60517.A0A0R3W4M4"/>
<dbReference type="GO" id="GO:0006351">
    <property type="term" value="P:DNA-templated transcription"/>
    <property type="evidence" value="ECO:0007669"/>
    <property type="project" value="InterPro"/>
</dbReference>
<keyword evidence="18" id="KW-1185">Reference proteome</keyword>
<evidence type="ECO:0000256" key="4">
    <source>
        <dbReference type="ARBA" id="ARBA00022478"/>
    </source>
</evidence>
<dbReference type="Proteomes" id="UP000282613">
    <property type="component" value="Unassembled WGS sequence"/>
</dbReference>
<dbReference type="Gene3D" id="3.90.1800.10">
    <property type="entry name" value="RNA polymerase alpha subunit dimerisation domain"/>
    <property type="match status" value="1"/>
</dbReference>
<dbReference type="InterPro" id="IPR007644">
    <property type="entry name" value="RNA_pol_bsu_protrusion"/>
</dbReference>
<dbReference type="Pfam" id="PF04561">
    <property type="entry name" value="RNA_pol_Rpb2_2"/>
    <property type="match status" value="1"/>
</dbReference>
<feature type="domain" description="RNA polymerase Rpb2" evidence="15">
    <location>
        <begin position="401"/>
        <end position="461"/>
    </location>
</feature>
<dbReference type="InterPro" id="IPR007641">
    <property type="entry name" value="RNA_pol_Rpb2_7"/>
</dbReference>
<name>A0A0R3W4M4_TAEAS</name>
<dbReference type="Pfam" id="PF00562">
    <property type="entry name" value="RNA_pol_Rpb2_6"/>
    <property type="match status" value="2"/>
</dbReference>
<dbReference type="Gene3D" id="3.90.1100.10">
    <property type="match status" value="2"/>
</dbReference>
<dbReference type="EC" id="2.7.7.6" evidence="3"/>
<evidence type="ECO:0000256" key="9">
    <source>
        <dbReference type="ARBA" id="ARBA00047768"/>
    </source>
</evidence>
<dbReference type="AlphaFoldDB" id="A0A0R3W4M4"/>
<dbReference type="Pfam" id="PF04563">
    <property type="entry name" value="RNA_pol_Rpb2_1"/>
    <property type="match status" value="1"/>
</dbReference>
<dbReference type="EMBL" id="UYRS01018384">
    <property type="protein sequence ID" value="VDK34328.1"/>
    <property type="molecule type" value="Genomic_DNA"/>
</dbReference>
<dbReference type="InterPro" id="IPR037033">
    <property type="entry name" value="DNA-dir_RNAP_su2_hyb_sf"/>
</dbReference>
<dbReference type="GO" id="GO:0000428">
    <property type="term" value="C:DNA-directed RNA polymerase complex"/>
    <property type="evidence" value="ECO:0007669"/>
    <property type="project" value="UniProtKB-KW"/>
</dbReference>
<dbReference type="InterPro" id="IPR009674">
    <property type="entry name" value="Rpa2_dom_4"/>
</dbReference>
<dbReference type="Pfam" id="PF04560">
    <property type="entry name" value="RNA_pol_Rpb2_7"/>
    <property type="match status" value="1"/>
</dbReference>
<feature type="domain" description="RNA polymerase Rpb2" evidence="13">
    <location>
        <begin position="125"/>
        <end position="312"/>
    </location>
</feature>
<accession>A0A0R3W4M4</accession>
<evidence type="ECO:0000256" key="3">
    <source>
        <dbReference type="ARBA" id="ARBA00012418"/>
    </source>
</evidence>
<keyword evidence="7" id="KW-0804">Transcription</keyword>
<keyword evidence="4" id="KW-0240">DNA-directed RNA polymerase</keyword>
<evidence type="ECO:0000259" key="12">
    <source>
        <dbReference type="Pfam" id="PF04560"/>
    </source>
</evidence>
<dbReference type="Gene3D" id="2.40.270.10">
    <property type="entry name" value="DNA-directed RNA polymerase, subunit 2, domain 6"/>
    <property type="match status" value="2"/>
</dbReference>
<feature type="domain" description="RNA polymerase beta subunit protrusion" evidence="14">
    <location>
        <begin position="11"/>
        <end position="348"/>
    </location>
</feature>